<dbReference type="Pfam" id="PF00481">
    <property type="entry name" value="PP2C"/>
    <property type="match status" value="1"/>
</dbReference>
<feature type="region of interest" description="Disordered" evidence="1">
    <location>
        <begin position="1"/>
        <end position="55"/>
    </location>
</feature>
<dbReference type="EMBL" id="JAEACU010000003">
    <property type="protein sequence ID" value="KAH7537934.1"/>
    <property type="molecule type" value="Genomic_DNA"/>
</dbReference>
<dbReference type="PROSITE" id="PS51746">
    <property type="entry name" value="PPM_2"/>
    <property type="match status" value="1"/>
</dbReference>
<feature type="compositionally biased region" description="Basic residues" evidence="1">
    <location>
        <begin position="26"/>
        <end position="39"/>
    </location>
</feature>
<proteinExistence type="predicted"/>
<organism evidence="3 4">
    <name type="scientific">Ziziphus jujuba var. spinosa</name>
    <dbReference type="NCBI Taxonomy" id="714518"/>
    <lineage>
        <taxon>Eukaryota</taxon>
        <taxon>Viridiplantae</taxon>
        <taxon>Streptophyta</taxon>
        <taxon>Embryophyta</taxon>
        <taxon>Tracheophyta</taxon>
        <taxon>Spermatophyta</taxon>
        <taxon>Magnoliopsida</taxon>
        <taxon>eudicotyledons</taxon>
        <taxon>Gunneridae</taxon>
        <taxon>Pentapetalae</taxon>
        <taxon>rosids</taxon>
        <taxon>fabids</taxon>
        <taxon>Rosales</taxon>
        <taxon>Rhamnaceae</taxon>
        <taxon>Paliureae</taxon>
        <taxon>Ziziphus</taxon>
    </lineage>
</organism>
<dbReference type="InterPro" id="IPR001932">
    <property type="entry name" value="PPM-type_phosphatase-like_dom"/>
</dbReference>
<dbReference type="InterPro" id="IPR036457">
    <property type="entry name" value="PPM-type-like_dom_sf"/>
</dbReference>
<dbReference type="GO" id="GO:0004722">
    <property type="term" value="F:protein serine/threonine phosphatase activity"/>
    <property type="evidence" value="ECO:0007669"/>
    <property type="project" value="InterPro"/>
</dbReference>
<dbReference type="AlphaFoldDB" id="A0A978VQV9"/>
<comment type="caution">
    <text evidence="3">The sequence shown here is derived from an EMBL/GenBank/DDBJ whole genome shotgun (WGS) entry which is preliminary data.</text>
</comment>
<dbReference type="SMART" id="SM00332">
    <property type="entry name" value="PP2Cc"/>
    <property type="match status" value="1"/>
</dbReference>
<evidence type="ECO:0000259" key="2">
    <source>
        <dbReference type="PROSITE" id="PS51746"/>
    </source>
</evidence>
<dbReference type="CDD" id="cd00143">
    <property type="entry name" value="PP2Cc"/>
    <property type="match status" value="1"/>
</dbReference>
<evidence type="ECO:0000313" key="4">
    <source>
        <dbReference type="Proteomes" id="UP000813462"/>
    </source>
</evidence>
<dbReference type="InterPro" id="IPR015655">
    <property type="entry name" value="PP2C"/>
</dbReference>
<evidence type="ECO:0000256" key="1">
    <source>
        <dbReference type="SAM" id="MobiDB-lite"/>
    </source>
</evidence>
<accession>A0A978VQV9</accession>
<name>A0A978VQV9_ZIZJJ</name>
<dbReference type="PANTHER" id="PTHR47992">
    <property type="entry name" value="PROTEIN PHOSPHATASE"/>
    <property type="match status" value="1"/>
</dbReference>
<dbReference type="Proteomes" id="UP000813462">
    <property type="component" value="Unassembled WGS sequence"/>
</dbReference>
<dbReference type="OrthoDB" id="10264738at2759"/>
<reference evidence="3" key="1">
    <citation type="journal article" date="2021" name="Front. Plant Sci.">
        <title>Chromosome-Scale Genome Assembly for Chinese Sour Jujube and Insights Into Its Genome Evolution and Domestication Signature.</title>
        <authorList>
            <person name="Shen L.-Y."/>
            <person name="Luo H."/>
            <person name="Wang X.-L."/>
            <person name="Wang X.-M."/>
            <person name="Qiu X.-J."/>
            <person name="Liu H."/>
            <person name="Zhou S.-S."/>
            <person name="Jia K.-H."/>
            <person name="Nie S."/>
            <person name="Bao Y.-T."/>
            <person name="Zhang R.-G."/>
            <person name="Yun Q.-Z."/>
            <person name="Chai Y.-H."/>
            <person name="Lu J.-Y."/>
            <person name="Li Y."/>
            <person name="Zhao S.-W."/>
            <person name="Mao J.-F."/>
            <person name="Jia S.-G."/>
            <person name="Mao Y.-M."/>
        </authorList>
    </citation>
    <scope>NUCLEOTIDE SEQUENCE</scope>
    <source>
        <strain evidence="3">AT0</strain>
        <tissue evidence="3">Leaf</tissue>
    </source>
</reference>
<dbReference type="SUPFAM" id="SSF81606">
    <property type="entry name" value="PP2C-like"/>
    <property type="match status" value="1"/>
</dbReference>
<gene>
    <name evidence="3" type="ORF">FEM48_Zijuj03G0145600</name>
</gene>
<feature type="domain" description="PPM-type phosphatase" evidence="2">
    <location>
        <begin position="100"/>
        <end position="424"/>
    </location>
</feature>
<evidence type="ECO:0000313" key="3">
    <source>
        <dbReference type="EMBL" id="KAH7537934.1"/>
    </source>
</evidence>
<protein>
    <recommendedName>
        <fullName evidence="2">PPM-type phosphatase domain-containing protein</fullName>
    </recommendedName>
</protein>
<dbReference type="Gene3D" id="3.60.40.10">
    <property type="entry name" value="PPM-type phosphatase domain"/>
    <property type="match status" value="1"/>
</dbReference>
<sequence>MARLAEFFPTPISTASGGDSPEKCRERRRRRIELRRSRCSPRQLPKVSGSEGTQMSDFVSRGQKRHFMEDHEARTSAALEVAAPSTPVAKLPVRRLVRNLMPIFAAISTAGNMDERLSVKEDFCRPQIIGGHPLHLFAVFDGRGNPHVSILCKELMHLVIGEELTRLNPTGNESSGGSSSQSKKLVQAQLLWAMNKSFHRVDIVSQGMCLCGKTKGISCACNPLRLGFGGSAAVVIVLTADSMIIANFGRSRAVLCRAGKAISLSNRPKSGRNEEVERLLKEEEKGRPYEILMNKLMKTVNRPSGPEILIVERAVEDECLILASNGLWDVIPESIACGIASRTLGDEIVDDVGVQQVDLPPPNRPNQDCNNNNNISSVFSSIDNDTQRDARFPCKSGLVATILCRLALGRGRSNNNVSVMVVDLKSN</sequence>